<protein>
    <submittedName>
        <fullName evidence="2">Uncharacterized protein</fullName>
    </submittedName>
</protein>
<evidence type="ECO:0000313" key="3">
    <source>
        <dbReference type="Proteomes" id="UP000028547"/>
    </source>
</evidence>
<evidence type="ECO:0000256" key="1">
    <source>
        <dbReference type="SAM" id="SignalP"/>
    </source>
</evidence>
<name>A0A084STY6_9BACT</name>
<reference evidence="2 3" key="1">
    <citation type="submission" date="2014-07" db="EMBL/GenBank/DDBJ databases">
        <title>Draft Genome Sequence of Gephyronic Acid Producer, Cystobacter violaceus Strain Cb vi76.</title>
        <authorList>
            <person name="Stevens D.C."/>
            <person name="Young J."/>
            <person name="Carmichael R."/>
            <person name="Tan J."/>
            <person name="Taylor R.E."/>
        </authorList>
    </citation>
    <scope>NUCLEOTIDE SEQUENCE [LARGE SCALE GENOMIC DNA]</scope>
    <source>
        <strain evidence="2 3">Cb vi76</strain>
    </source>
</reference>
<keyword evidence="1" id="KW-0732">Signal</keyword>
<sequence length="279" mass="29858">MRSLRSLGNSYWAALLALVLPVAQSHAQQCVKTEGLNACAIGKAQLKQYDETSVLLTNLGTTGQDGASISLGQATDWTAAFETSSKDPEQKTTFTAVSDGAAISTTTSIRKGDSTEISATFTGAGAESTYMVQAYRQGALVAEVRNVLTGQPAAIAIPVPGGNGPSCRPYYQSVDACRDNCFQMQYNSCNYCETRCPRPIGFHNVHLEQAHLGACRWVIRDTIRPVILADGNTVEADELVLTEEVRASGSYPYLSFERILFQATGGTARIGDQTIGVSK</sequence>
<comment type="caution">
    <text evidence="2">The sequence shown here is derived from an EMBL/GenBank/DDBJ whole genome shotgun (WGS) entry which is preliminary data.</text>
</comment>
<organism evidence="2 3">
    <name type="scientific">Archangium violaceum Cb vi76</name>
    <dbReference type="NCBI Taxonomy" id="1406225"/>
    <lineage>
        <taxon>Bacteria</taxon>
        <taxon>Pseudomonadati</taxon>
        <taxon>Myxococcota</taxon>
        <taxon>Myxococcia</taxon>
        <taxon>Myxococcales</taxon>
        <taxon>Cystobacterineae</taxon>
        <taxon>Archangiaceae</taxon>
        <taxon>Archangium</taxon>
    </lineage>
</organism>
<gene>
    <name evidence="2" type="ORF">Q664_18700</name>
</gene>
<feature type="chain" id="PRO_5001781583" evidence="1">
    <location>
        <begin position="28"/>
        <end position="279"/>
    </location>
</feature>
<feature type="signal peptide" evidence="1">
    <location>
        <begin position="1"/>
        <end position="27"/>
    </location>
</feature>
<accession>A0A084STY6</accession>
<dbReference type="EMBL" id="JPMI01000122">
    <property type="protein sequence ID" value="KFA91921.1"/>
    <property type="molecule type" value="Genomic_DNA"/>
</dbReference>
<dbReference type="Proteomes" id="UP000028547">
    <property type="component" value="Unassembled WGS sequence"/>
</dbReference>
<evidence type="ECO:0000313" key="2">
    <source>
        <dbReference type="EMBL" id="KFA91921.1"/>
    </source>
</evidence>
<proteinExistence type="predicted"/>
<dbReference type="AlphaFoldDB" id="A0A084STY6"/>
<dbReference type="RefSeq" id="WP_043396850.1">
    <property type="nucleotide sequence ID" value="NZ_JPMI01000122.1"/>
</dbReference>